<evidence type="ECO:0000259" key="1">
    <source>
        <dbReference type="Pfam" id="PF13358"/>
    </source>
</evidence>
<dbReference type="NCBIfam" id="NF033545">
    <property type="entry name" value="transpos_IS630"/>
    <property type="match status" value="1"/>
</dbReference>
<organism evidence="2 3">
    <name type="scientific">Pseudomonas prosekii</name>
    <dbReference type="NCBI Taxonomy" id="1148509"/>
    <lineage>
        <taxon>Bacteria</taxon>
        <taxon>Pseudomonadati</taxon>
        <taxon>Pseudomonadota</taxon>
        <taxon>Gammaproteobacteria</taxon>
        <taxon>Pseudomonadales</taxon>
        <taxon>Pseudomonadaceae</taxon>
        <taxon>Pseudomonas</taxon>
    </lineage>
</organism>
<evidence type="ECO:0000313" key="2">
    <source>
        <dbReference type="EMBL" id="PWE43652.1"/>
    </source>
</evidence>
<name>A0A2U2D6V2_9PSED</name>
<dbReference type="Pfam" id="PF13358">
    <property type="entry name" value="DDE_3"/>
    <property type="match status" value="1"/>
</dbReference>
<evidence type="ECO:0000313" key="3">
    <source>
        <dbReference type="Proteomes" id="UP000245056"/>
    </source>
</evidence>
<accession>A0A2U2D6V2</accession>
<dbReference type="EMBL" id="QFAW01000019">
    <property type="protein sequence ID" value="PWE43652.1"/>
    <property type="molecule type" value="Genomic_DNA"/>
</dbReference>
<dbReference type="InterPro" id="IPR036397">
    <property type="entry name" value="RNaseH_sf"/>
</dbReference>
<dbReference type="InterPro" id="IPR047655">
    <property type="entry name" value="Transpos_IS630-like"/>
</dbReference>
<comment type="caution">
    <text evidence="2">The sequence shown here is derived from an EMBL/GenBank/DDBJ whole genome shotgun (WGS) entry which is preliminary data.</text>
</comment>
<feature type="domain" description="Tc1-like transposase DDE" evidence="1">
    <location>
        <begin position="225"/>
        <end position="365"/>
    </location>
</feature>
<dbReference type="Pfam" id="PF13551">
    <property type="entry name" value="HTH_29"/>
    <property type="match status" value="1"/>
</dbReference>
<dbReference type="Gene3D" id="3.30.420.10">
    <property type="entry name" value="Ribonuclease H-like superfamily/Ribonuclease H"/>
    <property type="match status" value="1"/>
</dbReference>
<proteinExistence type="predicted"/>
<dbReference type="GO" id="GO:0003676">
    <property type="term" value="F:nucleic acid binding"/>
    <property type="evidence" value="ECO:0007669"/>
    <property type="project" value="InterPro"/>
</dbReference>
<dbReference type="AlphaFoldDB" id="A0A2U2D6V2"/>
<dbReference type="InterPro" id="IPR038717">
    <property type="entry name" value="Tc1-like_DDE_dom"/>
</dbReference>
<sequence length="369" mass="41562">MSRSTLRKILIFESPPGYGGRSIPKPQQRSLSLSPSIPHVDIVRQRWMEWLYDLERGALPSNSLQSALYGLGRYRRKKVLAVMARRSGFTINAIVDHLGLSKTTVRRCSALFDTGGLDALLGRKKLPRKADDDAFRAALFSLLHEPPSLSGFIRTTWRMADLKKTLVARGFSASDDVIREAIRNTGFRWRSAKVVLTSTDPEYRQKLQRVQDVLSHLGDNERFFSIDEYGPFAVKAKPGRILAGPGESPSVPQWQKSKGWLIATAALELSHNRVTHFYSRAKNTTEMIRMAEILLNEYRTAKTLYLSWDAASWHMSKQLLAFVDKNNARADGMPRIELAPLPASAQFLNVIESVFSGMARAIIHNSDYS</sequence>
<protein>
    <submittedName>
        <fullName evidence="2">IS630 family transposase</fullName>
    </submittedName>
</protein>
<gene>
    <name evidence="2" type="ORF">C9I49_15175</name>
</gene>
<reference evidence="2 3" key="1">
    <citation type="submission" date="2018-05" db="EMBL/GenBank/DDBJ databases">
        <title>Genome sequences of two Antarctic strains of Pseudomonas prosekii: insights into adaptation to extreme conditions.</title>
        <authorList>
            <person name="Snopkova K."/>
            <person name="Dufkova K."/>
            <person name="Cejkova D."/>
            <person name="Sedlacek I."/>
            <person name="Smajs D."/>
        </authorList>
    </citation>
    <scope>NUCLEOTIDE SEQUENCE [LARGE SCALE GENOMIC DNA]</scope>
    <source>
        <strain evidence="2 3">P2673</strain>
    </source>
</reference>
<dbReference type="Proteomes" id="UP000245056">
    <property type="component" value="Unassembled WGS sequence"/>
</dbReference>